<accession>A0A6A4QN61</accession>
<dbReference type="PANTHER" id="PTHR45724">
    <property type="entry name" value="AQUAPORIN NIP2-1"/>
    <property type="match status" value="1"/>
</dbReference>
<dbReference type="PANTHER" id="PTHR45724:SF6">
    <property type="entry name" value="AQUAPORIN NIP-TYPE"/>
    <property type="match status" value="1"/>
</dbReference>
<reference evidence="6" key="1">
    <citation type="journal article" date="2020" name="Nat. Commun.">
        <title>Genome sequence of the cluster root forming white lupin.</title>
        <authorList>
            <person name="Hufnagel B."/>
            <person name="Marques A."/>
            <person name="Soriano A."/>
            <person name="Marques L."/>
            <person name="Divol F."/>
            <person name="Doumas P."/>
            <person name="Sallet E."/>
            <person name="Mancinotti D."/>
            <person name="Carrere S."/>
            <person name="Marande W."/>
            <person name="Arribat S."/>
            <person name="Keller J."/>
            <person name="Huneau C."/>
            <person name="Blein T."/>
            <person name="Aime D."/>
            <person name="Laguerre M."/>
            <person name="Taylor J."/>
            <person name="Schubert V."/>
            <person name="Nelson M."/>
            <person name="Geu-Flores F."/>
            <person name="Crespi M."/>
            <person name="Gallardo-Guerrero K."/>
            <person name="Delaux P.-M."/>
            <person name="Salse J."/>
            <person name="Berges H."/>
            <person name="Guyot R."/>
            <person name="Gouzy J."/>
            <person name="Peret B."/>
        </authorList>
    </citation>
    <scope>NUCLEOTIDE SEQUENCE [LARGE SCALE GENOMIC DNA]</scope>
    <source>
        <strain evidence="6">cv. Amiga</strain>
    </source>
</reference>
<proteinExistence type="predicted"/>
<dbReference type="GO" id="GO:0016020">
    <property type="term" value="C:membrane"/>
    <property type="evidence" value="ECO:0007669"/>
    <property type="project" value="UniProtKB-SubCell"/>
</dbReference>
<dbReference type="Proteomes" id="UP000447434">
    <property type="component" value="Chromosome 4"/>
</dbReference>
<keyword evidence="2" id="KW-0812">Transmembrane</keyword>
<keyword evidence="6" id="KW-1185">Reference proteome</keyword>
<evidence type="ECO:0000313" key="5">
    <source>
        <dbReference type="EMBL" id="KAE9615063.1"/>
    </source>
</evidence>
<dbReference type="EMBL" id="WOCE01000004">
    <property type="protein sequence ID" value="KAE9615063.1"/>
    <property type="molecule type" value="Genomic_DNA"/>
</dbReference>
<comment type="caution">
    <text evidence="5">The sequence shown here is derived from an EMBL/GenBank/DDBJ whole genome shotgun (WGS) entry which is preliminary data.</text>
</comment>
<gene>
    <name evidence="5" type="ORF">Lalb_Chr04g0251331</name>
</gene>
<evidence type="ECO:0000313" key="6">
    <source>
        <dbReference type="Proteomes" id="UP000447434"/>
    </source>
</evidence>
<dbReference type="OrthoDB" id="10481999at2759"/>
<evidence type="ECO:0000256" key="2">
    <source>
        <dbReference type="ARBA" id="ARBA00022692"/>
    </source>
</evidence>
<dbReference type="AlphaFoldDB" id="A0A6A4QN61"/>
<dbReference type="InterPro" id="IPR023271">
    <property type="entry name" value="Aquaporin-like"/>
</dbReference>
<keyword evidence="3" id="KW-1133">Transmembrane helix</keyword>
<evidence type="ECO:0000256" key="4">
    <source>
        <dbReference type="ARBA" id="ARBA00023136"/>
    </source>
</evidence>
<dbReference type="InterPro" id="IPR034294">
    <property type="entry name" value="Aquaporin_transptr"/>
</dbReference>
<dbReference type="SUPFAM" id="SSF81338">
    <property type="entry name" value="Aquaporin-like"/>
    <property type="match status" value="1"/>
</dbReference>
<sequence>MAPKSEIEEEIISMEEGVNPTIGLQHCCSSNNVVTMAQKVIAEVIGTYFVIFAGCGSVTVNKIYGSVTFPGILYHMGSHCNGHDFLCCSLQSCSYHHFRRLRFKELISLFMSHYLFSVWCIMHRTKDLTRVKTEFLFM</sequence>
<organism evidence="5 6">
    <name type="scientific">Lupinus albus</name>
    <name type="common">White lupine</name>
    <name type="synonym">Lupinus termis</name>
    <dbReference type="NCBI Taxonomy" id="3870"/>
    <lineage>
        <taxon>Eukaryota</taxon>
        <taxon>Viridiplantae</taxon>
        <taxon>Streptophyta</taxon>
        <taxon>Embryophyta</taxon>
        <taxon>Tracheophyta</taxon>
        <taxon>Spermatophyta</taxon>
        <taxon>Magnoliopsida</taxon>
        <taxon>eudicotyledons</taxon>
        <taxon>Gunneridae</taxon>
        <taxon>Pentapetalae</taxon>
        <taxon>rosids</taxon>
        <taxon>fabids</taxon>
        <taxon>Fabales</taxon>
        <taxon>Fabaceae</taxon>
        <taxon>Papilionoideae</taxon>
        <taxon>50 kb inversion clade</taxon>
        <taxon>genistoids sensu lato</taxon>
        <taxon>core genistoids</taxon>
        <taxon>Genisteae</taxon>
        <taxon>Lupinus</taxon>
    </lineage>
</organism>
<protein>
    <submittedName>
        <fullName evidence="5">Putative aquaporin</fullName>
    </submittedName>
</protein>
<evidence type="ECO:0000256" key="1">
    <source>
        <dbReference type="ARBA" id="ARBA00004141"/>
    </source>
</evidence>
<keyword evidence="4" id="KW-0472">Membrane</keyword>
<name>A0A6A4QN61_LUPAL</name>
<comment type="subcellular location">
    <subcellularLocation>
        <location evidence="1">Membrane</location>
        <topology evidence="1">Multi-pass membrane protein</topology>
    </subcellularLocation>
</comment>
<evidence type="ECO:0000256" key="3">
    <source>
        <dbReference type="ARBA" id="ARBA00022989"/>
    </source>
</evidence>